<keyword evidence="4 8" id="KW-0597">Phosphoprotein</keyword>
<evidence type="ECO:0000313" key="12">
    <source>
        <dbReference type="EMBL" id="TVT62615.1"/>
    </source>
</evidence>
<evidence type="ECO:0000256" key="3">
    <source>
        <dbReference type="ARBA" id="ARBA00012438"/>
    </source>
</evidence>
<dbReference type="Gene3D" id="1.10.287.130">
    <property type="match status" value="1"/>
</dbReference>
<dbReference type="PANTHER" id="PTHR43047:SF72">
    <property type="entry name" value="OSMOSENSING HISTIDINE PROTEIN KINASE SLN1"/>
    <property type="match status" value="1"/>
</dbReference>
<feature type="domain" description="PAC" evidence="11">
    <location>
        <begin position="566"/>
        <end position="619"/>
    </location>
</feature>
<dbReference type="InterPro" id="IPR003594">
    <property type="entry name" value="HATPase_dom"/>
</dbReference>
<evidence type="ECO:0000259" key="11">
    <source>
        <dbReference type="PROSITE" id="PS50113"/>
    </source>
</evidence>
<dbReference type="EMBL" id="VJWX01000003">
    <property type="protein sequence ID" value="TVT62615.1"/>
    <property type="molecule type" value="Genomic_DNA"/>
</dbReference>
<keyword evidence="6" id="KW-0418">Kinase</keyword>
<dbReference type="SUPFAM" id="SSF55874">
    <property type="entry name" value="ATPase domain of HSP90 chaperone/DNA topoisomerase II/histidine kinase"/>
    <property type="match status" value="2"/>
</dbReference>
<evidence type="ECO:0000256" key="6">
    <source>
        <dbReference type="ARBA" id="ARBA00022777"/>
    </source>
</evidence>
<dbReference type="InterPro" id="IPR003018">
    <property type="entry name" value="GAF"/>
</dbReference>
<dbReference type="Proteomes" id="UP000320011">
    <property type="component" value="Unassembled WGS sequence"/>
</dbReference>
<dbReference type="CDD" id="cd16922">
    <property type="entry name" value="HATPase_EvgS-ArcB-TorS-like"/>
    <property type="match status" value="1"/>
</dbReference>
<dbReference type="PROSITE" id="PS50110">
    <property type="entry name" value="RESPONSE_REGULATORY"/>
    <property type="match status" value="1"/>
</dbReference>
<dbReference type="SMART" id="SM00065">
    <property type="entry name" value="GAF"/>
    <property type="match status" value="1"/>
</dbReference>
<dbReference type="Pfam" id="PF00072">
    <property type="entry name" value="Response_reg"/>
    <property type="match status" value="1"/>
</dbReference>
<dbReference type="CDD" id="cd00082">
    <property type="entry name" value="HisKA"/>
    <property type="match status" value="1"/>
</dbReference>
<dbReference type="Pfam" id="PF02518">
    <property type="entry name" value="HATPase_c"/>
    <property type="match status" value="2"/>
</dbReference>
<reference evidence="12 13" key="1">
    <citation type="submission" date="2019-07" db="EMBL/GenBank/DDBJ databases">
        <authorList>
            <person name="Duangmal K."/>
            <person name="Teo W.F.A."/>
        </authorList>
    </citation>
    <scope>NUCLEOTIDE SEQUENCE [LARGE SCALE GENOMIC DNA]</scope>
    <source>
        <strain evidence="12 13">TBRC 6029</strain>
    </source>
</reference>
<sequence>MHEILRSDVATGFAPEEVRVVRVGEVPSLRQSSPDLPIVALVRSSSPGEIIAAQLAGADIVLACADGERPAPDDLAAACAAARVLAARAAVQRGETRRAAHEIAGNASAVSMAAQLLAAEVPTKSLQLQTLADQGAELAWRAGRAARSGRSPLVQLDLVAAVRSLCRNSRPGEVVPTVDAVDCRSVRVLVDRLRFARAITSVLDNARRAGSTSIEVRISRGSPDRNTVELTVTDNGQGLPGDWDEGTALRPFTTGWATPGDGLGLTEAAEFAADHGGTLTVESRACAAGSVVRLQLPDATPHSRGQRAPIASPSSDGDWAIARILEGIARRDPLEHSLQALITAMEQHLPGSTCSILLLDQSASTLHHGAGERLPAPYRAAIDGVRVGPFAGSCGTAAFTRSEVIAADIGTDERWIDYRAIALPHGLRSCWSTPILDVDRGIVLGTFAVYHAVSWVPDAAATELVQRLTHVAAIAIGTAELYEHLLESEARFRSTFETTGLGIALVNLDGHIQQANAAFSAMAGRAVTGLRLADVVDPGDARAVAAAMSAMSDRQSGPGVPGDRLPSAEVRVWVAGQEEPLWAALSGSLIRGRDGDPRHFCVELFDLTERRRVAQAYQDRAIAEAANHAKSELLALVSHELRTPLNAVIGFAQLLSANRLTKQQEREGVGHILSAGRHLLRLINDLIDLTGAESGQLRLTPEPVALSHAVREALEIVAGLADERSVKLSGPDDVPEEWAEADPQRLRQVLLNLIGNGIKFTPAGGRVTIGVERGAIVVTDTGPGIAPEQLEQLFLPFHRASETGAEGSGLGLALSQRLTAAMGGHLTVASELGVGSTFRVELAACAPKHANPARTRDAVSDHEPRGRVLYLEDDPASRLLLSSALSRWPTVTLDLAATCAEARSLLAKSPADLLLIDIGLPDGNGWEFVQELAAHANGHLPPTLVVTAGPRTAPPALADVEVFGKPWVVDEILGAISRRLTSSAPS</sequence>
<comment type="subcellular location">
    <subcellularLocation>
        <location evidence="2">Cell membrane</location>
    </subcellularLocation>
</comment>
<dbReference type="PANTHER" id="PTHR43047">
    <property type="entry name" value="TWO-COMPONENT HISTIDINE PROTEIN KINASE"/>
    <property type="match status" value="1"/>
</dbReference>
<keyword evidence="7" id="KW-0902">Two-component regulatory system</keyword>
<dbReference type="NCBIfam" id="TIGR00229">
    <property type="entry name" value="sensory_box"/>
    <property type="match status" value="1"/>
</dbReference>
<dbReference type="SUPFAM" id="SSF47384">
    <property type="entry name" value="Homodimeric domain of signal transducing histidine kinase"/>
    <property type="match status" value="1"/>
</dbReference>
<evidence type="ECO:0000256" key="1">
    <source>
        <dbReference type="ARBA" id="ARBA00000085"/>
    </source>
</evidence>
<name>A0A558DNL0_9PSEU</name>
<feature type="domain" description="Histidine kinase" evidence="9">
    <location>
        <begin position="98"/>
        <end position="300"/>
    </location>
</feature>
<dbReference type="InterPro" id="IPR003661">
    <property type="entry name" value="HisK_dim/P_dom"/>
</dbReference>
<dbReference type="Gene3D" id="3.30.565.10">
    <property type="entry name" value="Histidine kinase-like ATPase, C-terminal domain"/>
    <property type="match status" value="2"/>
</dbReference>
<organism evidence="12 13">
    <name type="scientific">Amycolatopsis rhizosphaerae</name>
    <dbReference type="NCBI Taxonomy" id="2053003"/>
    <lineage>
        <taxon>Bacteria</taxon>
        <taxon>Bacillati</taxon>
        <taxon>Actinomycetota</taxon>
        <taxon>Actinomycetes</taxon>
        <taxon>Pseudonocardiales</taxon>
        <taxon>Pseudonocardiaceae</taxon>
        <taxon>Amycolatopsis</taxon>
    </lineage>
</organism>
<dbReference type="PRINTS" id="PR00344">
    <property type="entry name" value="BCTRLSENSOR"/>
</dbReference>
<evidence type="ECO:0000256" key="8">
    <source>
        <dbReference type="PROSITE-ProRule" id="PRU00169"/>
    </source>
</evidence>
<feature type="domain" description="Histidine kinase" evidence="9">
    <location>
        <begin position="636"/>
        <end position="846"/>
    </location>
</feature>
<dbReference type="PROSITE" id="PS50109">
    <property type="entry name" value="HIS_KIN"/>
    <property type="match status" value="2"/>
</dbReference>
<dbReference type="InterPro" id="IPR004358">
    <property type="entry name" value="Sig_transdc_His_kin-like_C"/>
</dbReference>
<dbReference type="EC" id="2.7.13.3" evidence="3"/>
<comment type="catalytic activity">
    <reaction evidence="1">
        <text>ATP + protein L-histidine = ADP + protein N-phospho-L-histidine.</text>
        <dbReference type="EC" id="2.7.13.3"/>
    </reaction>
</comment>
<gene>
    <name evidence="12" type="ORF">FNH05_00710</name>
</gene>
<dbReference type="SUPFAM" id="SSF55781">
    <property type="entry name" value="GAF domain-like"/>
    <property type="match status" value="1"/>
</dbReference>
<dbReference type="InterPro" id="IPR029016">
    <property type="entry name" value="GAF-like_dom_sf"/>
</dbReference>
<dbReference type="Gene3D" id="3.30.450.20">
    <property type="entry name" value="PAS domain"/>
    <property type="match status" value="1"/>
</dbReference>
<feature type="domain" description="Response regulatory" evidence="10">
    <location>
        <begin position="867"/>
        <end position="980"/>
    </location>
</feature>
<keyword evidence="5" id="KW-0808">Transferase</keyword>
<dbReference type="SUPFAM" id="SSF52172">
    <property type="entry name" value="CheY-like"/>
    <property type="match status" value="1"/>
</dbReference>
<dbReference type="GO" id="GO:0009927">
    <property type="term" value="F:histidine phosphotransfer kinase activity"/>
    <property type="evidence" value="ECO:0007669"/>
    <property type="project" value="TreeGrafter"/>
</dbReference>
<dbReference type="Pfam" id="PF00512">
    <property type="entry name" value="HisKA"/>
    <property type="match status" value="1"/>
</dbReference>
<dbReference type="Pfam" id="PF13188">
    <property type="entry name" value="PAS_8"/>
    <property type="match status" value="1"/>
</dbReference>
<dbReference type="CDD" id="cd00075">
    <property type="entry name" value="HATPase"/>
    <property type="match status" value="1"/>
</dbReference>
<evidence type="ECO:0000259" key="10">
    <source>
        <dbReference type="PROSITE" id="PS50110"/>
    </source>
</evidence>
<dbReference type="InterPro" id="IPR036097">
    <property type="entry name" value="HisK_dim/P_sf"/>
</dbReference>
<evidence type="ECO:0000256" key="4">
    <source>
        <dbReference type="ARBA" id="ARBA00022553"/>
    </source>
</evidence>
<dbReference type="SMART" id="SM00387">
    <property type="entry name" value="HATPase_c"/>
    <property type="match status" value="2"/>
</dbReference>
<dbReference type="InterPro" id="IPR035965">
    <property type="entry name" value="PAS-like_dom_sf"/>
</dbReference>
<dbReference type="InterPro" id="IPR000014">
    <property type="entry name" value="PAS"/>
</dbReference>
<dbReference type="SUPFAM" id="SSF55785">
    <property type="entry name" value="PYP-like sensor domain (PAS domain)"/>
    <property type="match status" value="1"/>
</dbReference>
<accession>A0A558DNL0</accession>
<comment type="caution">
    <text evidence="12">The sequence shown here is derived from an EMBL/GenBank/DDBJ whole genome shotgun (WGS) entry which is preliminary data.</text>
</comment>
<dbReference type="InterPro" id="IPR036890">
    <property type="entry name" value="HATPase_C_sf"/>
</dbReference>
<dbReference type="Gene3D" id="3.40.50.2300">
    <property type="match status" value="1"/>
</dbReference>
<proteinExistence type="predicted"/>
<dbReference type="SMART" id="SM00448">
    <property type="entry name" value="REC"/>
    <property type="match status" value="1"/>
</dbReference>
<dbReference type="OrthoDB" id="340764at2"/>
<evidence type="ECO:0000256" key="7">
    <source>
        <dbReference type="ARBA" id="ARBA00023012"/>
    </source>
</evidence>
<dbReference type="SMART" id="SM00388">
    <property type="entry name" value="HisKA"/>
    <property type="match status" value="1"/>
</dbReference>
<evidence type="ECO:0000313" key="13">
    <source>
        <dbReference type="Proteomes" id="UP000320011"/>
    </source>
</evidence>
<dbReference type="PROSITE" id="PS50113">
    <property type="entry name" value="PAC"/>
    <property type="match status" value="1"/>
</dbReference>
<dbReference type="CDD" id="cd00130">
    <property type="entry name" value="PAS"/>
    <property type="match status" value="1"/>
</dbReference>
<dbReference type="InterPro" id="IPR005467">
    <property type="entry name" value="His_kinase_dom"/>
</dbReference>
<dbReference type="InterPro" id="IPR001789">
    <property type="entry name" value="Sig_transdc_resp-reg_receiver"/>
</dbReference>
<dbReference type="GO" id="GO:0000155">
    <property type="term" value="F:phosphorelay sensor kinase activity"/>
    <property type="evidence" value="ECO:0007669"/>
    <property type="project" value="InterPro"/>
</dbReference>
<dbReference type="InterPro" id="IPR011006">
    <property type="entry name" value="CheY-like_superfamily"/>
</dbReference>
<evidence type="ECO:0000256" key="5">
    <source>
        <dbReference type="ARBA" id="ARBA00022679"/>
    </source>
</evidence>
<dbReference type="InterPro" id="IPR000700">
    <property type="entry name" value="PAS-assoc_C"/>
</dbReference>
<dbReference type="GO" id="GO:0005886">
    <property type="term" value="C:plasma membrane"/>
    <property type="evidence" value="ECO:0007669"/>
    <property type="project" value="UniProtKB-SubCell"/>
</dbReference>
<keyword evidence="13" id="KW-1185">Reference proteome</keyword>
<dbReference type="SMART" id="SM00091">
    <property type="entry name" value="PAS"/>
    <property type="match status" value="1"/>
</dbReference>
<dbReference type="Pfam" id="PF01590">
    <property type="entry name" value="GAF"/>
    <property type="match status" value="1"/>
</dbReference>
<evidence type="ECO:0000256" key="2">
    <source>
        <dbReference type="ARBA" id="ARBA00004236"/>
    </source>
</evidence>
<dbReference type="Gene3D" id="3.30.450.40">
    <property type="match status" value="1"/>
</dbReference>
<evidence type="ECO:0000259" key="9">
    <source>
        <dbReference type="PROSITE" id="PS50109"/>
    </source>
</evidence>
<feature type="modified residue" description="4-aspartylphosphate" evidence="8">
    <location>
        <position position="917"/>
    </location>
</feature>
<reference evidence="12 13" key="2">
    <citation type="submission" date="2019-08" db="EMBL/GenBank/DDBJ databases">
        <title>Amycolatopsis acidicola sp. nov., isolated from peat swamp forest soil.</title>
        <authorList>
            <person name="Srisuk N."/>
        </authorList>
    </citation>
    <scope>NUCLEOTIDE SEQUENCE [LARGE SCALE GENOMIC DNA]</scope>
    <source>
        <strain evidence="12 13">TBRC 6029</strain>
    </source>
</reference>
<protein>
    <recommendedName>
        <fullName evidence="3">histidine kinase</fullName>
        <ecNumber evidence="3">2.7.13.3</ecNumber>
    </recommendedName>
</protein>
<dbReference type="AlphaFoldDB" id="A0A558DNL0"/>